<evidence type="ECO:0000313" key="3">
    <source>
        <dbReference type="Proteomes" id="UP001161405"/>
    </source>
</evidence>
<evidence type="ECO:0000313" key="2">
    <source>
        <dbReference type="EMBL" id="GLQ18540.1"/>
    </source>
</evidence>
<dbReference type="SUPFAM" id="SSF52540">
    <property type="entry name" value="P-loop containing nucleoside triphosphate hydrolases"/>
    <property type="match status" value="1"/>
</dbReference>
<reference evidence="2" key="1">
    <citation type="journal article" date="2014" name="Int. J. Syst. Evol. Microbiol.">
        <title>Complete genome of a new Firmicutes species belonging to the dominant human colonic microbiota ('Ruminococcus bicirculans') reveals two chromosomes and a selective capacity to utilize plant glucans.</title>
        <authorList>
            <consortium name="NISC Comparative Sequencing Program"/>
            <person name="Wegmann U."/>
            <person name="Louis P."/>
            <person name="Goesmann A."/>
            <person name="Henrissat B."/>
            <person name="Duncan S.H."/>
            <person name="Flint H.J."/>
        </authorList>
    </citation>
    <scope>NUCLEOTIDE SEQUENCE</scope>
    <source>
        <strain evidence="2">NBRC 107169</strain>
    </source>
</reference>
<feature type="domain" description="Sulfotransferase" evidence="1">
    <location>
        <begin position="11"/>
        <end position="219"/>
    </location>
</feature>
<dbReference type="EMBL" id="BSNI01000002">
    <property type="protein sequence ID" value="GLQ18540.1"/>
    <property type="molecule type" value="Genomic_DNA"/>
</dbReference>
<sequence>MSQKPATPLYWIASYPHSGDQLVRSFLQHLAKNFGYRPQDPAAIELLDRDLPWDVHAHFYETVLGKHPREMSEEEIAAARPKVHEYISKTYPGIPVVKTHAPRAEFYGVPSINMNVSIGSVYLIRNPLMLAPIFATVGKKDVVTALKLLATSEYRQPTSETHALEPWGSWSQNVMSWTNADEDGDLLVRFEDIAADPHGQLGRIAKHLKMPVDDAQIADAADKALAVHGMAGKKPQPNAWKNAMSKDHVRALVEIHARQMSRFGYLTNDVLNYAGLTREVALNSSAKFEELARTPVAPVGHA</sequence>
<protein>
    <submittedName>
        <fullName evidence="2">Sulfotransferase</fullName>
    </submittedName>
</protein>
<dbReference type="Gene3D" id="3.40.50.300">
    <property type="entry name" value="P-loop containing nucleotide triphosphate hydrolases"/>
    <property type="match status" value="1"/>
</dbReference>
<keyword evidence="3" id="KW-1185">Reference proteome</keyword>
<dbReference type="InterPro" id="IPR027417">
    <property type="entry name" value="P-loop_NTPase"/>
</dbReference>
<comment type="caution">
    <text evidence="2">The sequence shown here is derived from an EMBL/GenBank/DDBJ whole genome shotgun (WGS) entry which is preliminary data.</text>
</comment>
<gene>
    <name evidence="2" type="ORF">GCM10007879_27890</name>
</gene>
<reference evidence="2" key="2">
    <citation type="submission" date="2023-01" db="EMBL/GenBank/DDBJ databases">
        <title>Draft genome sequence of Maritalea porphyrae strain NBRC 107169.</title>
        <authorList>
            <person name="Sun Q."/>
            <person name="Mori K."/>
        </authorList>
    </citation>
    <scope>NUCLEOTIDE SEQUENCE</scope>
    <source>
        <strain evidence="2">NBRC 107169</strain>
    </source>
</reference>
<organism evidence="2 3">
    <name type="scientific">Maritalea porphyrae</name>
    <dbReference type="NCBI Taxonomy" id="880732"/>
    <lineage>
        <taxon>Bacteria</taxon>
        <taxon>Pseudomonadati</taxon>
        <taxon>Pseudomonadota</taxon>
        <taxon>Alphaproteobacteria</taxon>
        <taxon>Hyphomicrobiales</taxon>
        <taxon>Devosiaceae</taxon>
        <taxon>Maritalea</taxon>
    </lineage>
</organism>
<proteinExistence type="predicted"/>
<accession>A0ABQ5UTC6</accession>
<dbReference type="Proteomes" id="UP001161405">
    <property type="component" value="Unassembled WGS sequence"/>
</dbReference>
<evidence type="ECO:0000259" key="1">
    <source>
        <dbReference type="Pfam" id="PF00685"/>
    </source>
</evidence>
<dbReference type="RefSeq" id="WP_284365539.1">
    <property type="nucleotide sequence ID" value="NZ_BSNI01000002.1"/>
</dbReference>
<dbReference type="InterPro" id="IPR000863">
    <property type="entry name" value="Sulfotransferase_dom"/>
</dbReference>
<name>A0ABQ5UTC6_9HYPH</name>
<dbReference type="Pfam" id="PF00685">
    <property type="entry name" value="Sulfotransfer_1"/>
    <property type="match status" value="1"/>
</dbReference>